<feature type="transmembrane region" description="Helical" evidence="5">
    <location>
        <begin position="215"/>
        <end position="237"/>
    </location>
</feature>
<gene>
    <name evidence="6" type="ORF">QCA50_003199</name>
</gene>
<reference evidence="6 7" key="1">
    <citation type="submission" date="2022-09" db="EMBL/GenBank/DDBJ databases">
        <authorList>
            <person name="Palmer J.M."/>
        </authorList>
    </citation>
    <scope>NUCLEOTIDE SEQUENCE [LARGE SCALE GENOMIC DNA]</scope>
    <source>
        <strain evidence="6 7">DSM 7382</strain>
    </source>
</reference>
<evidence type="ECO:0000313" key="7">
    <source>
        <dbReference type="Proteomes" id="UP001385951"/>
    </source>
</evidence>
<evidence type="ECO:0000256" key="4">
    <source>
        <dbReference type="ARBA" id="ARBA00023136"/>
    </source>
</evidence>
<protein>
    <recommendedName>
        <fullName evidence="8">Pali-domain-containing protein</fullName>
    </recommendedName>
</protein>
<comment type="caution">
    <text evidence="6">The sequence shown here is derived from an EMBL/GenBank/DDBJ whole genome shotgun (WGS) entry which is preliminary data.</text>
</comment>
<evidence type="ECO:0000256" key="1">
    <source>
        <dbReference type="ARBA" id="ARBA00004141"/>
    </source>
</evidence>
<proteinExistence type="predicted"/>
<comment type="subcellular location">
    <subcellularLocation>
        <location evidence="1">Membrane</location>
        <topology evidence="1">Multi-pass membrane protein</topology>
    </subcellularLocation>
</comment>
<sequence>MNGLWTRRLVPTSIATPVLLFISFLFLFLSSLSSPIIDTLDFFRIHTRLTGATPLSGIPPSQTRRATIYFGLSGFCLVPENPASNTLSPFQLPIERACIDAGVGYSFSTSVNLGPFSTPNAQRLRSILAHSLSESLVLNPIACAFIFVAFVVSLFAVRRVGYESRLWASHATTWTTVLAALLTTAAFIIDAVVAGHVKSSLESSPTFSVDWGNGVWIVLVATILMWIATSVSIFSLIRGRRTRKAAQY</sequence>
<dbReference type="PANTHER" id="PTHR28013:SF3">
    <property type="entry name" value="PROTEIN DCV1-RELATED"/>
    <property type="match status" value="1"/>
</dbReference>
<dbReference type="GO" id="GO:0005886">
    <property type="term" value="C:plasma membrane"/>
    <property type="evidence" value="ECO:0007669"/>
    <property type="project" value="InterPro"/>
</dbReference>
<dbReference type="EMBL" id="JASBNA010000003">
    <property type="protein sequence ID" value="KAK7693630.1"/>
    <property type="molecule type" value="Genomic_DNA"/>
</dbReference>
<dbReference type="InterPro" id="IPR051380">
    <property type="entry name" value="pH-response_reg_palI/RIM9"/>
</dbReference>
<evidence type="ECO:0008006" key="8">
    <source>
        <dbReference type="Google" id="ProtNLM"/>
    </source>
</evidence>
<dbReference type="GO" id="GO:0032153">
    <property type="term" value="C:cell division site"/>
    <property type="evidence" value="ECO:0007669"/>
    <property type="project" value="TreeGrafter"/>
</dbReference>
<evidence type="ECO:0000313" key="6">
    <source>
        <dbReference type="EMBL" id="KAK7693630.1"/>
    </source>
</evidence>
<name>A0AAW0GK71_9APHY</name>
<keyword evidence="2 5" id="KW-0812">Transmembrane</keyword>
<dbReference type="PANTHER" id="PTHR28013">
    <property type="entry name" value="PROTEIN DCV1-RELATED"/>
    <property type="match status" value="1"/>
</dbReference>
<dbReference type="Proteomes" id="UP001385951">
    <property type="component" value="Unassembled WGS sequence"/>
</dbReference>
<keyword evidence="4 5" id="KW-0472">Membrane</keyword>
<keyword evidence="3 5" id="KW-1133">Transmembrane helix</keyword>
<dbReference type="Pfam" id="PF06687">
    <property type="entry name" value="SUR7"/>
    <property type="match status" value="1"/>
</dbReference>
<feature type="transmembrane region" description="Helical" evidence="5">
    <location>
        <begin position="177"/>
        <end position="195"/>
    </location>
</feature>
<dbReference type="GO" id="GO:0035838">
    <property type="term" value="C:growing cell tip"/>
    <property type="evidence" value="ECO:0007669"/>
    <property type="project" value="TreeGrafter"/>
</dbReference>
<keyword evidence="7" id="KW-1185">Reference proteome</keyword>
<evidence type="ECO:0000256" key="3">
    <source>
        <dbReference type="ARBA" id="ARBA00022989"/>
    </source>
</evidence>
<dbReference type="AlphaFoldDB" id="A0AAW0GK71"/>
<organism evidence="6 7">
    <name type="scientific">Cerrena zonata</name>
    <dbReference type="NCBI Taxonomy" id="2478898"/>
    <lineage>
        <taxon>Eukaryota</taxon>
        <taxon>Fungi</taxon>
        <taxon>Dikarya</taxon>
        <taxon>Basidiomycota</taxon>
        <taxon>Agaricomycotina</taxon>
        <taxon>Agaricomycetes</taxon>
        <taxon>Polyporales</taxon>
        <taxon>Cerrenaceae</taxon>
        <taxon>Cerrena</taxon>
    </lineage>
</organism>
<evidence type="ECO:0000256" key="5">
    <source>
        <dbReference type="SAM" id="Phobius"/>
    </source>
</evidence>
<accession>A0AAW0GK71</accession>
<evidence type="ECO:0000256" key="2">
    <source>
        <dbReference type="ARBA" id="ARBA00022692"/>
    </source>
</evidence>
<feature type="transmembrane region" description="Helical" evidence="5">
    <location>
        <begin position="136"/>
        <end position="157"/>
    </location>
</feature>
<dbReference type="InterPro" id="IPR009571">
    <property type="entry name" value="SUR7/Rim9-like_fungi"/>
</dbReference>